<evidence type="ECO:0000256" key="1">
    <source>
        <dbReference type="SAM" id="Coils"/>
    </source>
</evidence>
<keyword evidence="2" id="KW-1133">Transmembrane helix</keyword>
<comment type="caution">
    <text evidence="3">The sequence shown here is derived from an EMBL/GenBank/DDBJ whole genome shotgun (WGS) entry which is preliminary data.</text>
</comment>
<keyword evidence="2" id="KW-0812">Transmembrane</keyword>
<sequence length="221" mass="24513">MQTKNIVIIALVGILIGAAAGAWGMYHFKVLDLKDQVAQLKLELALAQKDAAHEKAKPAREVIDTRYVTDIQYVPKETVIIRDPVTGRETSAPARTDMQASLGKIDFFMLINGREIKLMKAEDESFMFEKNKIVLTQTGKIVIDVTQMVEALVSARLDAEISKRVKHFSVGLGMSNHGPAAAVGIQPSPSFSISYRETLGRHKDSAGQDDKYKEAMLNWHF</sequence>
<accession>A0ABU3NZH2</accession>
<proteinExistence type="predicted"/>
<feature type="coiled-coil region" evidence="1">
    <location>
        <begin position="30"/>
        <end position="57"/>
    </location>
</feature>
<keyword evidence="2" id="KW-0472">Membrane</keyword>
<gene>
    <name evidence="3" type="ORF">Q4T40_13040</name>
</gene>
<keyword evidence="4" id="KW-1185">Reference proteome</keyword>
<dbReference type="RefSeq" id="WP_413780661.1">
    <property type="nucleotide sequence ID" value="NZ_JAUOZS010000001.1"/>
</dbReference>
<feature type="transmembrane region" description="Helical" evidence="2">
    <location>
        <begin position="6"/>
        <end position="26"/>
    </location>
</feature>
<keyword evidence="1" id="KW-0175">Coiled coil</keyword>
<dbReference type="Proteomes" id="UP001254848">
    <property type="component" value="Unassembled WGS sequence"/>
</dbReference>
<evidence type="ECO:0000313" key="3">
    <source>
        <dbReference type="EMBL" id="MDT8902175.1"/>
    </source>
</evidence>
<protein>
    <submittedName>
        <fullName evidence="3">Uncharacterized protein</fullName>
    </submittedName>
</protein>
<dbReference type="EMBL" id="JAUOZS010000001">
    <property type="protein sequence ID" value="MDT8902175.1"/>
    <property type="molecule type" value="Genomic_DNA"/>
</dbReference>
<evidence type="ECO:0000313" key="4">
    <source>
        <dbReference type="Proteomes" id="UP001254848"/>
    </source>
</evidence>
<evidence type="ECO:0000256" key="2">
    <source>
        <dbReference type="SAM" id="Phobius"/>
    </source>
</evidence>
<organism evidence="3 4">
    <name type="scientific">Anaeroselena agilis</name>
    <dbReference type="NCBI Taxonomy" id="3063788"/>
    <lineage>
        <taxon>Bacteria</taxon>
        <taxon>Bacillati</taxon>
        <taxon>Bacillota</taxon>
        <taxon>Negativicutes</taxon>
        <taxon>Acetonemataceae</taxon>
        <taxon>Anaeroselena</taxon>
    </lineage>
</organism>
<name>A0ABU3NZH2_9FIRM</name>
<reference evidence="3 4" key="1">
    <citation type="submission" date="2023-07" db="EMBL/GenBank/DDBJ databases">
        <title>The novel representative of Negativicutes class, Anaeroselena agilis gen. nov. sp. nov.</title>
        <authorList>
            <person name="Prokofeva M.I."/>
            <person name="Elcheninov A.G."/>
            <person name="Klyukina A."/>
            <person name="Kublanov I.V."/>
            <person name="Frolov E.N."/>
            <person name="Podosokorskaya O.A."/>
        </authorList>
    </citation>
    <scope>NUCLEOTIDE SEQUENCE [LARGE SCALE GENOMIC DNA]</scope>
    <source>
        <strain evidence="3 4">4137-cl</strain>
    </source>
</reference>